<name>A0A0C2X033_SERVB</name>
<organism evidence="2 3">
    <name type="scientific">Serendipita vermifera MAFF 305830</name>
    <dbReference type="NCBI Taxonomy" id="933852"/>
    <lineage>
        <taxon>Eukaryota</taxon>
        <taxon>Fungi</taxon>
        <taxon>Dikarya</taxon>
        <taxon>Basidiomycota</taxon>
        <taxon>Agaricomycotina</taxon>
        <taxon>Agaricomycetes</taxon>
        <taxon>Sebacinales</taxon>
        <taxon>Serendipitaceae</taxon>
        <taxon>Serendipita</taxon>
    </lineage>
</organism>
<feature type="compositionally biased region" description="Polar residues" evidence="1">
    <location>
        <begin position="1"/>
        <end position="11"/>
    </location>
</feature>
<dbReference type="HOGENOM" id="CLU_2098337_0_0_1"/>
<reference evidence="3" key="2">
    <citation type="submission" date="2015-01" db="EMBL/GenBank/DDBJ databases">
        <title>Evolutionary Origins and Diversification of the Mycorrhizal Mutualists.</title>
        <authorList>
            <consortium name="DOE Joint Genome Institute"/>
            <consortium name="Mycorrhizal Genomics Consortium"/>
            <person name="Kohler A."/>
            <person name="Kuo A."/>
            <person name="Nagy L.G."/>
            <person name="Floudas D."/>
            <person name="Copeland A."/>
            <person name="Barry K.W."/>
            <person name="Cichocki N."/>
            <person name="Veneault-Fourrey C."/>
            <person name="LaButti K."/>
            <person name="Lindquist E.A."/>
            <person name="Lipzen A."/>
            <person name="Lundell T."/>
            <person name="Morin E."/>
            <person name="Murat C."/>
            <person name="Riley R."/>
            <person name="Ohm R."/>
            <person name="Sun H."/>
            <person name="Tunlid A."/>
            <person name="Henrissat B."/>
            <person name="Grigoriev I.V."/>
            <person name="Hibbett D.S."/>
            <person name="Martin F."/>
        </authorList>
    </citation>
    <scope>NUCLEOTIDE SEQUENCE [LARGE SCALE GENOMIC DNA]</scope>
    <source>
        <strain evidence="3">MAFF 305830</strain>
    </source>
</reference>
<evidence type="ECO:0000313" key="3">
    <source>
        <dbReference type="Proteomes" id="UP000054097"/>
    </source>
</evidence>
<evidence type="ECO:0000256" key="1">
    <source>
        <dbReference type="SAM" id="MobiDB-lite"/>
    </source>
</evidence>
<dbReference type="Proteomes" id="UP000054097">
    <property type="component" value="Unassembled WGS sequence"/>
</dbReference>
<feature type="region of interest" description="Disordered" evidence="1">
    <location>
        <begin position="1"/>
        <end position="116"/>
    </location>
</feature>
<keyword evidence="3" id="KW-1185">Reference proteome</keyword>
<dbReference type="AlphaFoldDB" id="A0A0C2X033"/>
<gene>
    <name evidence="2" type="ORF">M408DRAFT_28347</name>
</gene>
<protein>
    <submittedName>
        <fullName evidence="2">Uncharacterized protein</fullName>
    </submittedName>
</protein>
<reference evidence="2 3" key="1">
    <citation type="submission" date="2014-04" db="EMBL/GenBank/DDBJ databases">
        <authorList>
            <consortium name="DOE Joint Genome Institute"/>
            <person name="Kuo A."/>
            <person name="Zuccaro A."/>
            <person name="Kohler A."/>
            <person name="Nagy L.G."/>
            <person name="Floudas D."/>
            <person name="Copeland A."/>
            <person name="Barry K.W."/>
            <person name="Cichocki N."/>
            <person name="Veneault-Fourrey C."/>
            <person name="LaButti K."/>
            <person name="Lindquist E.A."/>
            <person name="Lipzen A."/>
            <person name="Lundell T."/>
            <person name="Morin E."/>
            <person name="Murat C."/>
            <person name="Sun H."/>
            <person name="Tunlid A."/>
            <person name="Henrissat B."/>
            <person name="Grigoriev I.V."/>
            <person name="Hibbett D.S."/>
            <person name="Martin F."/>
            <person name="Nordberg H.P."/>
            <person name="Cantor M.N."/>
            <person name="Hua S.X."/>
        </authorList>
    </citation>
    <scope>NUCLEOTIDE SEQUENCE [LARGE SCALE GENOMIC DNA]</scope>
    <source>
        <strain evidence="2 3">MAFF 305830</strain>
    </source>
</reference>
<accession>A0A0C2X033</accession>
<evidence type="ECO:0000313" key="2">
    <source>
        <dbReference type="EMBL" id="KIM22907.1"/>
    </source>
</evidence>
<dbReference type="EMBL" id="KN824346">
    <property type="protein sequence ID" value="KIM22907.1"/>
    <property type="molecule type" value="Genomic_DNA"/>
</dbReference>
<feature type="compositionally biased region" description="Basic and acidic residues" evidence="1">
    <location>
        <begin position="79"/>
        <end position="88"/>
    </location>
</feature>
<proteinExistence type="predicted"/>
<sequence>MDYGQRNSWNGSPPILVPSKNDRLPMPIPSKGHARQNLSAPASFKPQDEPYAESTNSRESESSNGRSPGHSGSSTRRRAPSESSRDGLEASNMPTSFHTAMAMTLARTGRFDAPSE</sequence>